<dbReference type="Proteomes" id="UP001501094">
    <property type="component" value="Unassembled WGS sequence"/>
</dbReference>
<keyword evidence="2" id="KW-0812">Transmembrane</keyword>
<dbReference type="EMBL" id="BAAANL010000004">
    <property type="protein sequence ID" value="GAA1864611.1"/>
    <property type="molecule type" value="Genomic_DNA"/>
</dbReference>
<evidence type="ECO:0000313" key="4">
    <source>
        <dbReference type="Proteomes" id="UP001501094"/>
    </source>
</evidence>
<evidence type="ECO:0000313" key="3">
    <source>
        <dbReference type="EMBL" id="GAA1864611.1"/>
    </source>
</evidence>
<keyword evidence="4" id="KW-1185">Reference proteome</keyword>
<accession>A0ABP4ZQD6</accession>
<reference evidence="4" key="1">
    <citation type="journal article" date="2019" name="Int. J. Syst. Evol. Microbiol.">
        <title>The Global Catalogue of Microorganisms (GCM) 10K type strain sequencing project: providing services to taxonomists for standard genome sequencing and annotation.</title>
        <authorList>
            <consortium name="The Broad Institute Genomics Platform"/>
            <consortium name="The Broad Institute Genome Sequencing Center for Infectious Disease"/>
            <person name="Wu L."/>
            <person name="Ma J."/>
        </authorList>
    </citation>
    <scope>NUCLEOTIDE SEQUENCE [LARGE SCALE GENOMIC DNA]</scope>
    <source>
        <strain evidence="4">JCM 14326</strain>
    </source>
</reference>
<comment type="caution">
    <text evidence="3">The sequence shown here is derived from an EMBL/GenBank/DDBJ whole genome shotgun (WGS) entry which is preliminary data.</text>
</comment>
<name>A0ABP4ZQD6_9MICO</name>
<gene>
    <name evidence="3" type="ORF">GCM10009751_23420</name>
</gene>
<keyword evidence="2" id="KW-0472">Membrane</keyword>
<evidence type="ECO:0000256" key="2">
    <source>
        <dbReference type="SAM" id="Phobius"/>
    </source>
</evidence>
<keyword evidence="2" id="KW-1133">Transmembrane helix</keyword>
<feature type="region of interest" description="Disordered" evidence="1">
    <location>
        <begin position="86"/>
        <end position="121"/>
    </location>
</feature>
<evidence type="ECO:0000256" key="1">
    <source>
        <dbReference type="SAM" id="MobiDB-lite"/>
    </source>
</evidence>
<proteinExistence type="predicted"/>
<feature type="transmembrane region" description="Helical" evidence="2">
    <location>
        <begin position="60"/>
        <end position="82"/>
    </location>
</feature>
<protein>
    <submittedName>
        <fullName evidence="3">Uncharacterized protein</fullName>
    </submittedName>
</protein>
<organism evidence="3 4">
    <name type="scientific">Myceligenerans crystallogenes</name>
    <dbReference type="NCBI Taxonomy" id="316335"/>
    <lineage>
        <taxon>Bacteria</taxon>
        <taxon>Bacillati</taxon>
        <taxon>Actinomycetota</taxon>
        <taxon>Actinomycetes</taxon>
        <taxon>Micrococcales</taxon>
        <taxon>Promicromonosporaceae</taxon>
        <taxon>Myceligenerans</taxon>
    </lineage>
</organism>
<dbReference type="RefSeq" id="WP_344102918.1">
    <property type="nucleotide sequence ID" value="NZ_BAAANL010000004.1"/>
</dbReference>
<sequence length="444" mass="46226">MNHEDDWNQDYGWADPEGSRILAETLIAMADGVDPYSPTGPAANVRGMAGSVRRRRAAKLGAAGGGALAVAALLVFGGPQLVPDGDAAPVLPGNPSPSSRATEAPERSAAVAPRAPRPVPVDGAQLRIDEAAEQPPLLRGTRLRCGESWSRVGTSFDTRLELSGLTSTASWYEGEWYFGERAAVRAVDAAGGPVVRAGLQWPNLVWTTRAGTVVDLGSGWETPDSFTNTENTSGVTEAWDDRSSECLDSKDGALPDGTYQVRAVSVEDGTLVASEPVAVTIVAGERFLAGGGLETAEPLDLPQGPDAALLEQGGINSVVLDRTGEYERLIGYVGDWAALEKTVARDVVFEVRGSCSVAAGVTEARSVGLTVRGSFNGAIEAAERIRCDGREHATGEYVHSGIPFSADGDVGLYLTQVPDDVAQANVRLVPAQAPAPGPTVATAG</sequence>